<protein>
    <submittedName>
        <fullName evidence="1">Uncharacterized protein</fullName>
    </submittedName>
</protein>
<dbReference type="EnsemblMetazoa" id="XM_029488751.1">
    <property type="protein sequence ID" value="XP_029344611.1"/>
    <property type="gene ID" value="LOC115033914"/>
</dbReference>
<keyword evidence="2" id="KW-1185">Reference proteome</keyword>
<evidence type="ECO:0000313" key="1">
    <source>
        <dbReference type="EnsemblMetazoa" id="XP_029344611.1"/>
    </source>
</evidence>
<sequence length="91" mass="10557">MTKIPMEIPTVPPKTFGRLIADRLQACCWFLPKTVEFAKGLARKYKKVLMRKTYQPIHSFCQKNIQTVEENIFSKIESLSNVGYTFDEPSE</sequence>
<dbReference type="GeneID" id="115033914"/>
<evidence type="ECO:0000313" key="2">
    <source>
        <dbReference type="Proteomes" id="UP000007819"/>
    </source>
</evidence>
<reference evidence="1" key="2">
    <citation type="submission" date="2022-06" db="UniProtKB">
        <authorList>
            <consortium name="EnsemblMetazoa"/>
        </authorList>
    </citation>
    <scope>IDENTIFICATION</scope>
</reference>
<dbReference type="Proteomes" id="UP000007819">
    <property type="component" value="Chromosome A1"/>
</dbReference>
<dbReference type="RefSeq" id="XP_029344611.1">
    <property type="nucleotide sequence ID" value="XM_029488751.1"/>
</dbReference>
<accession>A0A8R2JQY6</accession>
<dbReference type="OrthoDB" id="6607491at2759"/>
<reference evidence="2" key="1">
    <citation type="submission" date="2010-06" db="EMBL/GenBank/DDBJ databases">
        <authorList>
            <person name="Jiang H."/>
            <person name="Abraham K."/>
            <person name="Ali S."/>
            <person name="Alsbrooks S.L."/>
            <person name="Anim B.N."/>
            <person name="Anosike U.S."/>
            <person name="Attaway T."/>
            <person name="Bandaranaike D.P."/>
            <person name="Battles P.K."/>
            <person name="Bell S.N."/>
            <person name="Bell A.V."/>
            <person name="Beltran B."/>
            <person name="Bickham C."/>
            <person name="Bustamante Y."/>
            <person name="Caleb T."/>
            <person name="Canada A."/>
            <person name="Cardenas V."/>
            <person name="Carter K."/>
            <person name="Chacko J."/>
            <person name="Chandrabose M.N."/>
            <person name="Chavez D."/>
            <person name="Chavez A."/>
            <person name="Chen L."/>
            <person name="Chu H.-S."/>
            <person name="Claassen K.J."/>
            <person name="Cockrell R."/>
            <person name="Collins M."/>
            <person name="Cooper J.A."/>
            <person name="Cree A."/>
            <person name="Curry S.M."/>
            <person name="Da Y."/>
            <person name="Dao M.D."/>
            <person name="Das B."/>
            <person name="Davila M.-L."/>
            <person name="Davy-Carroll L."/>
            <person name="Denson S."/>
            <person name="Dinh H."/>
            <person name="Ebong V.E."/>
            <person name="Edwards J.R."/>
            <person name="Egan A."/>
            <person name="El-Daye J."/>
            <person name="Escobedo L."/>
            <person name="Fernandez S."/>
            <person name="Fernando P.R."/>
            <person name="Flagg N."/>
            <person name="Forbes L.D."/>
            <person name="Fowler R.G."/>
            <person name="Fu Q."/>
            <person name="Gabisi R.A."/>
            <person name="Ganer J."/>
            <person name="Garbino Pronczuk A."/>
            <person name="Garcia R.M."/>
            <person name="Garner T."/>
            <person name="Garrett T.E."/>
            <person name="Gonzalez D.A."/>
            <person name="Hamid H."/>
            <person name="Hawkins E.S."/>
            <person name="Hirani K."/>
            <person name="Hogues M.E."/>
            <person name="Hollins B."/>
            <person name="Hsiao C.-H."/>
            <person name="Jabil R."/>
            <person name="James M.L."/>
            <person name="Jhangiani S.N."/>
            <person name="Johnson B."/>
            <person name="Johnson Q."/>
            <person name="Joshi V."/>
            <person name="Kalu J.B."/>
            <person name="Kam C."/>
            <person name="Kashfia A."/>
            <person name="Keebler J."/>
            <person name="Kisamo H."/>
            <person name="Kovar C.L."/>
            <person name="Lago L.A."/>
            <person name="Lai C.-Y."/>
            <person name="Laidlaw J."/>
            <person name="Lara F."/>
            <person name="Le T.-K."/>
            <person name="Lee S.L."/>
            <person name="Legall F.H."/>
            <person name="Lemon S.J."/>
            <person name="Lewis L.R."/>
            <person name="Li B."/>
            <person name="Liu Y."/>
            <person name="Liu Y.-S."/>
            <person name="Lopez J."/>
            <person name="Lozado R.J."/>
            <person name="Lu J."/>
            <person name="Madu R.C."/>
            <person name="Maheshwari M."/>
            <person name="Maheshwari R."/>
            <person name="Malloy K."/>
            <person name="Martinez E."/>
            <person name="Mathew T."/>
            <person name="Mercado I.C."/>
            <person name="Mercado C."/>
            <person name="Meyer B."/>
            <person name="Montgomery K."/>
            <person name="Morgan M.B."/>
            <person name="Munidasa M."/>
            <person name="Nazareth L.V."/>
            <person name="Nelson J."/>
            <person name="Ng B.M."/>
            <person name="Nguyen N.B."/>
            <person name="Nguyen P.Q."/>
            <person name="Nguyen T."/>
            <person name="Obregon M."/>
            <person name="Okwuonu G.O."/>
            <person name="Onwere C.G."/>
            <person name="Orozco G."/>
            <person name="Parra A."/>
            <person name="Patel S."/>
            <person name="Patil S."/>
            <person name="Perez A."/>
            <person name="Perez Y."/>
            <person name="Pham C."/>
            <person name="Primus E.L."/>
            <person name="Pu L.-L."/>
            <person name="Puazo M."/>
            <person name="Qin X."/>
            <person name="Quiroz J.B."/>
            <person name="Reese J."/>
            <person name="Richards S."/>
            <person name="Rives C.M."/>
            <person name="Robberts R."/>
            <person name="Ruiz S.J."/>
            <person name="Ruiz M.J."/>
            <person name="Santibanez J."/>
            <person name="Schneider B.W."/>
            <person name="Sisson I."/>
            <person name="Smith M."/>
            <person name="Sodergren E."/>
            <person name="Song X.-Z."/>
            <person name="Song B.B."/>
            <person name="Summersgill H."/>
            <person name="Thelus R."/>
            <person name="Thornton R.D."/>
            <person name="Trejos Z.Y."/>
            <person name="Usmani K."/>
            <person name="Vattathil S."/>
            <person name="Villasana D."/>
            <person name="Walker D.L."/>
            <person name="Wang S."/>
            <person name="Wang K."/>
            <person name="White C.S."/>
            <person name="Williams A.C."/>
            <person name="Williamson J."/>
            <person name="Wilson K."/>
            <person name="Woghiren I.O."/>
            <person name="Woodworth J.R."/>
            <person name="Worley K.C."/>
            <person name="Wright R.A."/>
            <person name="Wu W."/>
            <person name="Young L."/>
            <person name="Zhang L."/>
            <person name="Zhang J."/>
            <person name="Zhu Y."/>
            <person name="Muzny D.M."/>
            <person name="Weinstock G."/>
            <person name="Gibbs R.A."/>
        </authorList>
    </citation>
    <scope>NUCLEOTIDE SEQUENCE [LARGE SCALE GENOMIC DNA]</scope>
    <source>
        <strain evidence="2">LSR1</strain>
    </source>
</reference>
<organism evidence="1 2">
    <name type="scientific">Acyrthosiphon pisum</name>
    <name type="common">Pea aphid</name>
    <dbReference type="NCBI Taxonomy" id="7029"/>
    <lineage>
        <taxon>Eukaryota</taxon>
        <taxon>Metazoa</taxon>
        <taxon>Ecdysozoa</taxon>
        <taxon>Arthropoda</taxon>
        <taxon>Hexapoda</taxon>
        <taxon>Insecta</taxon>
        <taxon>Pterygota</taxon>
        <taxon>Neoptera</taxon>
        <taxon>Paraneoptera</taxon>
        <taxon>Hemiptera</taxon>
        <taxon>Sternorrhyncha</taxon>
        <taxon>Aphidomorpha</taxon>
        <taxon>Aphidoidea</taxon>
        <taxon>Aphididae</taxon>
        <taxon>Macrosiphini</taxon>
        <taxon>Acyrthosiphon</taxon>
    </lineage>
</organism>
<dbReference type="AlphaFoldDB" id="A0A8R2JQY6"/>
<proteinExistence type="predicted"/>
<name>A0A8R2JQY6_ACYPI</name>